<keyword evidence="5" id="KW-0788">Thiol protease</keyword>
<feature type="coiled-coil region" evidence="6">
    <location>
        <begin position="45"/>
        <end position="100"/>
    </location>
</feature>
<dbReference type="PROSITE" id="PS51935">
    <property type="entry name" value="NLPC_P60"/>
    <property type="match status" value="1"/>
</dbReference>
<accession>A0ABM7WH90</accession>
<evidence type="ECO:0000256" key="2">
    <source>
        <dbReference type="ARBA" id="ARBA00022670"/>
    </source>
</evidence>
<dbReference type="Gene3D" id="6.10.250.3150">
    <property type="match status" value="1"/>
</dbReference>
<evidence type="ECO:0000256" key="7">
    <source>
        <dbReference type="SAM" id="MobiDB-lite"/>
    </source>
</evidence>
<evidence type="ECO:0000256" key="5">
    <source>
        <dbReference type="ARBA" id="ARBA00022807"/>
    </source>
</evidence>
<name>A0ABM7WH90_9ACTN</name>
<gene>
    <name evidence="10" type="ORF">CE91St30_09570</name>
</gene>
<dbReference type="InterPro" id="IPR057309">
    <property type="entry name" value="PcsB_CC"/>
</dbReference>
<feature type="chain" id="PRO_5045551892" description="NlpC/P60 domain-containing protein" evidence="8">
    <location>
        <begin position="35"/>
        <end position="362"/>
    </location>
</feature>
<feature type="region of interest" description="Disordered" evidence="7">
    <location>
        <begin position="229"/>
        <end position="255"/>
    </location>
</feature>
<keyword evidence="6" id="KW-0175">Coiled coil</keyword>
<evidence type="ECO:0000256" key="1">
    <source>
        <dbReference type="ARBA" id="ARBA00007074"/>
    </source>
</evidence>
<dbReference type="Pfam" id="PF00877">
    <property type="entry name" value="NLPC_P60"/>
    <property type="match status" value="1"/>
</dbReference>
<evidence type="ECO:0000256" key="8">
    <source>
        <dbReference type="SAM" id="SignalP"/>
    </source>
</evidence>
<keyword evidence="2" id="KW-0645">Protease</keyword>
<feature type="domain" description="NlpC/P60" evidence="9">
    <location>
        <begin position="256"/>
        <end position="362"/>
    </location>
</feature>
<evidence type="ECO:0000259" key="9">
    <source>
        <dbReference type="PROSITE" id="PS51935"/>
    </source>
</evidence>
<feature type="coiled-coil region" evidence="6">
    <location>
        <begin position="147"/>
        <end position="209"/>
    </location>
</feature>
<keyword evidence="4" id="KW-0378">Hydrolase</keyword>
<evidence type="ECO:0000313" key="10">
    <source>
        <dbReference type="EMBL" id="BDE95624.1"/>
    </source>
</evidence>
<evidence type="ECO:0000256" key="6">
    <source>
        <dbReference type="SAM" id="Coils"/>
    </source>
</evidence>
<dbReference type="SUPFAM" id="SSF58100">
    <property type="entry name" value="Bacterial hemolysins"/>
    <property type="match status" value="1"/>
</dbReference>
<dbReference type="InterPro" id="IPR051202">
    <property type="entry name" value="Peptidase_C40"/>
</dbReference>
<proteinExistence type="inferred from homology"/>
<dbReference type="InterPro" id="IPR000064">
    <property type="entry name" value="NLP_P60_dom"/>
</dbReference>
<feature type="signal peptide" evidence="8">
    <location>
        <begin position="1"/>
        <end position="34"/>
    </location>
</feature>
<dbReference type="InterPro" id="IPR038765">
    <property type="entry name" value="Papain-like_cys_pep_sf"/>
</dbReference>
<evidence type="ECO:0000256" key="3">
    <source>
        <dbReference type="ARBA" id="ARBA00022729"/>
    </source>
</evidence>
<keyword evidence="11" id="KW-1185">Reference proteome</keyword>
<sequence length="362" mass="38350">MGNQGEHRRLKGPFRLAIAAALAVSLGMPALAFAEPTAADKQAEAQTALVTLNSLQDNLNQASNDYVEALADVDAAQAGMEDAQTRIDELNAEIADLQGRLGDRANSMYRNGGLTFIDLLLGSATFEEFTTNWELLNRMNQNDADMVQQTKDLRSQVEDEKAEYARQEALATEKAEEARAHKEEAEVAATAMQETYDSLSAEAAALLAEEQAAQEVARAAAAQEAIEQNAQNQTQGGGSGGSSNPGNPGVEPPYNAVTGNAVVDRAYSYVGNGQYVSGACAPGQFDCSGFVSYCLTGSYSRLGSTYTFLGWPEVYEPQPGDIAVNEAHCGIYIGGGQMIHAASPGQGVVIGGVQPGMIYVRY</sequence>
<comment type="similarity">
    <text evidence="1">Belongs to the peptidase C40 family.</text>
</comment>
<dbReference type="SUPFAM" id="SSF54001">
    <property type="entry name" value="Cysteine proteinases"/>
    <property type="match status" value="1"/>
</dbReference>
<organism evidence="10 11">
    <name type="scientific">Raoultibacter timonensis</name>
    <dbReference type="NCBI Taxonomy" id="1907662"/>
    <lineage>
        <taxon>Bacteria</taxon>
        <taxon>Bacillati</taxon>
        <taxon>Actinomycetota</taxon>
        <taxon>Coriobacteriia</taxon>
        <taxon>Eggerthellales</taxon>
        <taxon>Eggerthellaceae</taxon>
        <taxon>Raoultibacter</taxon>
    </lineage>
</organism>
<dbReference type="PANTHER" id="PTHR47053:SF1">
    <property type="entry name" value="MUREIN DD-ENDOPEPTIDASE MEPH-RELATED"/>
    <property type="match status" value="1"/>
</dbReference>
<dbReference type="Gene3D" id="3.90.1720.10">
    <property type="entry name" value="endopeptidase domain like (from Nostoc punctiforme)"/>
    <property type="match status" value="1"/>
</dbReference>
<dbReference type="Proteomes" id="UP001320544">
    <property type="component" value="Chromosome"/>
</dbReference>
<dbReference type="Pfam" id="PF24568">
    <property type="entry name" value="CC_PcsB"/>
    <property type="match status" value="1"/>
</dbReference>
<dbReference type="PANTHER" id="PTHR47053">
    <property type="entry name" value="MUREIN DD-ENDOPEPTIDASE MEPH-RELATED"/>
    <property type="match status" value="1"/>
</dbReference>
<keyword evidence="3 8" id="KW-0732">Signal</keyword>
<dbReference type="EMBL" id="AP025564">
    <property type="protein sequence ID" value="BDE95624.1"/>
    <property type="molecule type" value="Genomic_DNA"/>
</dbReference>
<evidence type="ECO:0000313" key="11">
    <source>
        <dbReference type="Proteomes" id="UP001320544"/>
    </source>
</evidence>
<reference evidence="10 11" key="1">
    <citation type="submission" date="2022-01" db="EMBL/GenBank/DDBJ databases">
        <title>Novel bile acid biosynthetic pathways are enriched in the microbiome of centenarians.</title>
        <authorList>
            <person name="Sato Y."/>
            <person name="Atarashi K."/>
            <person name="Plichta R.D."/>
            <person name="Arai Y."/>
            <person name="Sasajima S."/>
            <person name="Kearney M.S."/>
            <person name="Suda W."/>
            <person name="Takeshita K."/>
            <person name="Sasaki T."/>
            <person name="Okamoto S."/>
            <person name="Skelly N.A."/>
            <person name="Okamura Y."/>
            <person name="Vlamakis H."/>
            <person name="Li Y."/>
            <person name="Tanoue T."/>
            <person name="Takei H."/>
            <person name="Nittono H."/>
            <person name="Narushima S."/>
            <person name="Irie J."/>
            <person name="Itoh H."/>
            <person name="Moriya K."/>
            <person name="Sugiura Y."/>
            <person name="Suematsu M."/>
            <person name="Moritoki N."/>
            <person name="Shibata S."/>
            <person name="Littman R.D."/>
            <person name="Fischbach A.M."/>
            <person name="Uwamino Y."/>
            <person name="Inoue T."/>
            <person name="Honda A."/>
            <person name="Hattori M."/>
            <person name="Murai T."/>
            <person name="Xavier J.R."/>
            <person name="Hirose N."/>
            <person name="Honda K."/>
        </authorList>
    </citation>
    <scope>NUCLEOTIDE SEQUENCE [LARGE SCALE GENOMIC DNA]</scope>
    <source>
        <strain evidence="10 11">CE91-St30</strain>
    </source>
</reference>
<dbReference type="RefSeq" id="WP_244411950.1">
    <property type="nucleotide sequence ID" value="NZ_AP025564.1"/>
</dbReference>
<protein>
    <recommendedName>
        <fullName evidence="9">NlpC/P60 domain-containing protein</fullName>
    </recommendedName>
</protein>
<evidence type="ECO:0000256" key="4">
    <source>
        <dbReference type="ARBA" id="ARBA00022801"/>
    </source>
</evidence>